<evidence type="ECO:0000313" key="1">
    <source>
        <dbReference type="EMBL" id="RDD81294.1"/>
    </source>
</evidence>
<organism evidence="1 2">
    <name type="scientific">Dyella tabacisoli</name>
    <dbReference type="NCBI Taxonomy" id="2282381"/>
    <lineage>
        <taxon>Bacteria</taxon>
        <taxon>Pseudomonadati</taxon>
        <taxon>Pseudomonadota</taxon>
        <taxon>Gammaproteobacteria</taxon>
        <taxon>Lysobacterales</taxon>
        <taxon>Rhodanobacteraceae</taxon>
        <taxon>Dyella</taxon>
    </lineage>
</organism>
<dbReference type="Gene3D" id="1.10.286.50">
    <property type="match status" value="1"/>
</dbReference>
<name>A0A369UKK9_9GAMM</name>
<gene>
    <name evidence="1" type="ORF">DVJ77_13375</name>
</gene>
<dbReference type="OrthoDB" id="152220at2"/>
<dbReference type="SUPFAM" id="SSF56784">
    <property type="entry name" value="HAD-like"/>
    <property type="match status" value="1"/>
</dbReference>
<proteinExistence type="predicted"/>
<dbReference type="GO" id="GO:0016787">
    <property type="term" value="F:hydrolase activity"/>
    <property type="evidence" value="ECO:0007669"/>
    <property type="project" value="UniProtKB-KW"/>
</dbReference>
<dbReference type="InterPro" id="IPR023214">
    <property type="entry name" value="HAD_sf"/>
</dbReference>
<accession>A0A369UKK9</accession>
<dbReference type="Gene3D" id="3.40.50.1000">
    <property type="entry name" value="HAD superfamily/HAD-like"/>
    <property type="match status" value="1"/>
</dbReference>
<dbReference type="InterPro" id="IPR036412">
    <property type="entry name" value="HAD-like_sf"/>
</dbReference>
<dbReference type="Proteomes" id="UP000253782">
    <property type="component" value="Unassembled WGS sequence"/>
</dbReference>
<dbReference type="RefSeq" id="WP_114846007.1">
    <property type="nucleotide sequence ID" value="NZ_JBHSPE010000020.1"/>
</dbReference>
<keyword evidence="1" id="KW-0378">Hydrolase</keyword>
<evidence type="ECO:0000313" key="2">
    <source>
        <dbReference type="Proteomes" id="UP000253782"/>
    </source>
</evidence>
<protein>
    <submittedName>
        <fullName evidence="1">HAD family hydrolase</fullName>
    </submittedName>
</protein>
<dbReference type="EMBL" id="QQAH01000011">
    <property type="protein sequence ID" value="RDD81294.1"/>
    <property type="molecule type" value="Genomic_DNA"/>
</dbReference>
<reference evidence="1 2" key="1">
    <citation type="submission" date="2018-07" db="EMBL/GenBank/DDBJ databases">
        <title>Dyella tabacisoli L4-6T, whole genome shotgun sequence.</title>
        <authorList>
            <person name="Zhou X.-K."/>
            <person name="Li W.-J."/>
            <person name="Duan Y.-Q."/>
        </authorList>
    </citation>
    <scope>NUCLEOTIDE SEQUENCE [LARGE SCALE GENOMIC DNA]</scope>
    <source>
        <strain evidence="1 2">L4-6</strain>
    </source>
</reference>
<dbReference type="Pfam" id="PF00702">
    <property type="entry name" value="Hydrolase"/>
    <property type="match status" value="1"/>
</dbReference>
<sequence>MNPVQTGSVVFLLDVDNTLLDNDRFADDVSARLEQAFGRAQRERYWAIYNELRDASGYADYLAALQRFRDGLDNDPALLQMSAFLLEYPFAERLYPQALDVITHLHTLGQPVILSDGDVVFQPRKIQRAGLWDAFHGEVLIYLHKERMLAAMQRRYPATHYVMVDDKPNLLAKMKQSLGEKLTTVFVHQGHYAAAATAEISPAPDIDIACIGELCEYTLDDFLLTAKKSTAPKIKSQGSTAR</sequence>
<dbReference type="AlphaFoldDB" id="A0A369UKK9"/>
<keyword evidence="2" id="KW-1185">Reference proteome</keyword>
<comment type="caution">
    <text evidence="1">The sequence shown here is derived from an EMBL/GenBank/DDBJ whole genome shotgun (WGS) entry which is preliminary data.</text>
</comment>